<evidence type="ECO:0000313" key="1">
    <source>
        <dbReference type="EMBL" id="MFH6602884.1"/>
    </source>
</evidence>
<sequence length="54" mass="6409">MIAVVPGLLLLPLAWYYKEHPPKNINWLYGYRTKRSMANQEVWEYANRLGAKMI</sequence>
<evidence type="ECO:0000313" key="2">
    <source>
        <dbReference type="Proteomes" id="UP001595191"/>
    </source>
</evidence>
<accession>A0ACC7LHA5</accession>
<gene>
    <name evidence="1" type="ORF">ACEZ3G_05305</name>
</gene>
<comment type="caution">
    <text evidence="1">The sequence shown here is derived from an EMBL/GenBank/DDBJ whole genome shotgun (WGS) entry which is preliminary data.</text>
</comment>
<protein>
    <submittedName>
        <fullName evidence="1">SdpI family protein</fullName>
    </submittedName>
</protein>
<keyword evidence="2" id="KW-1185">Reference proteome</keyword>
<proteinExistence type="predicted"/>
<dbReference type="EMBL" id="JBHFPV010000001">
    <property type="protein sequence ID" value="MFH6602884.1"/>
    <property type="molecule type" value="Genomic_DNA"/>
</dbReference>
<dbReference type="Proteomes" id="UP001595191">
    <property type="component" value="Unassembled WGS sequence"/>
</dbReference>
<name>A0ACC7LHA5_9FLAO</name>
<reference evidence="1" key="1">
    <citation type="submission" date="2024-09" db="EMBL/GenBank/DDBJ databases">
        <authorList>
            <person name="Liu J."/>
        </authorList>
    </citation>
    <scope>NUCLEOTIDE SEQUENCE</scope>
    <source>
        <strain evidence="1">NBU2967</strain>
    </source>
</reference>
<organism evidence="1 2">
    <name type="scientific">Meishania litoralis</name>
    <dbReference type="NCBI Taxonomy" id="3434685"/>
    <lineage>
        <taxon>Bacteria</taxon>
        <taxon>Pseudomonadati</taxon>
        <taxon>Bacteroidota</taxon>
        <taxon>Flavobacteriia</taxon>
        <taxon>Flavobacteriales</taxon>
        <taxon>Flavobacteriaceae</taxon>
        <taxon>Meishania</taxon>
    </lineage>
</organism>